<dbReference type="Pfam" id="PF09557">
    <property type="entry name" value="DUF2382"/>
    <property type="match status" value="1"/>
</dbReference>
<gene>
    <name evidence="3" type="ORF">AVDCRST_MAG74-841</name>
</gene>
<evidence type="ECO:0000256" key="1">
    <source>
        <dbReference type="SAM" id="MobiDB-lite"/>
    </source>
</evidence>
<dbReference type="PANTHER" id="PTHR38463:SF1">
    <property type="entry name" value="STRESS RESPONSE PROTEIN YSNF"/>
    <property type="match status" value="1"/>
</dbReference>
<evidence type="ECO:0000259" key="2">
    <source>
        <dbReference type="Pfam" id="PF09557"/>
    </source>
</evidence>
<reference evidence="3" key="1">
    <citation type="submission" date="2020-02" db="EMBL/GenBank/DDBJ databases">
        <authorList>
            <person name="Meier V. D."/>
        </authorList>
    </citation>
    <scope>NUCLEOTIDE SEQUENCE</scope>
    <source>
        <strain evidence="3">AVDCRST_MAG74</strain>
    </source>
</reference>
<sequence>MTHTVVGLFDSKTEAQAAMRDLMAAGFAEEHIDFSNRRYDETTSGAATSNTTTGTTGGISGFFNSLFGDDSTEARNYTSVASDAEAILTVQTDSDERARQIADILDRNGAVDVDERAAQYQGNYAQSGSTTTENRTTQTGDMTQNRTAQTGDMTQNRTAATGDTTIPIIEEDLQVGKRQVQGGGVRVHSRVIEKPVEETVRLREEHVVVNRHPVDRAVTDADMASFKEGDIEITERSEQAVVSKQARVVEEVEIGKQVSEREQVVTDTVRRTDVDVEEIGTDVTTDANSRRANS</sequence>
<evidence type="ECO:0000313" key="3">
    <source>
        <dbReference type="EMBL" id="CAA9386816.1"/>
    </source>
</evidence>
<dbReference type="InterPro" id="IPR052967">
    <property type="entry name" value="Stress_Response_Assoc"/>
</dbReference>
<organism evidence="3">
    <name type="scientific">uncultured Pyrinomonadaceae bacterium</name>
    <dbReference type="NCBI Taxonomy" id="2283094"/>
    <lineage>
        <taxon>Bacteria</taxon>
        <taxon>Pseudomonadati</taxon>
        <taxon>Acidobacteriota</taxon>
        <taxon>Blastocatellia</taxon>
        <taxon>Blastocatellales</taxon>
        <taxon>Pyrinomonadaceae</taxon>
        <taxon>environmental samples</taxon>
    </lineage>
</organism>
<dbReference type="PANTHER" id="PTHR38463">
    <property type="entry name" value="STRESS RESPONSE PROTEIN YSNF"/>
    <property type="match status" value="1"/>
</dbReference>
<proteinExistence type="predicted"/>
<feature type="domain" description="DUF2382" evidence="2">
    <location>
        <begin position="167"/>
        <end position="276"/>
    </location>
</feature>
<dbReference type="InterPro" id="IPR019060">
    <property type="entry name" value="DUF2382"/>
</dbReference>
<name>A0A6J4NMI7_9BACT</name>
<dbReference type="AlphaFoldDB" id="A0A6J4NMI7"/>
<accession>A0A6J4NMI7</accession>
<dbReference type="EMBL" id="CADCUR010000055">
    <property type="protein sequence ID" value="CAA9386816.1"/>
    <property type="molecule type" value="Genomic_DNA"/>
</dbReference>
<feature type="region of interest" description="Disordered" evidence="1">
    <location>
        <begin position="124"/>
        <end position="153"/>
    </location>
</feature>
<protein>
    <recommendedName>
        <fullName evidence="2">DUF2382 domain-containing protein</fullName>
    </recommendedName>
</protein>